<dbReference type="Pfam" id="PF26421">
    <property type="entry name" value="Avidin_like"/>
    <property type="match status" value="1"/>
</dbReference>
<name>A0A2V2YP90_9BACL</name>
<dbReference type="EMBL" id="QGTQ01000030">
    <property type="protein sequence ID" value="PWV94527.1"/>
    <property type="molecule type" value="Genomic_DNA"/>
</dbReference>
<evidence type="ECO:0000313" key="2">
    <source>
        <dbReference type="Proteomes" id="UP000246635"/>
    </source>
</evidence>
<evidence type="ECO:0008006" key="3">
    <source>
        <dbReference type="Google" id="ProtNLM"/>
    </source>
</evidence>
<accession>A0A2V2YP90</accession>
<gene>
    <name evidence="1" type="ORF">DFQ01_13092</name>
</gene>
<dbReference type="Proteomes" id="UP000246635">
    <property type="component" value="Unassembled WGS sequence"/>
</dbReference>
<sequence length="122" mass="14039">MQELNRTSQLGIDYNERRFRTVSNTANGEVNDDTVFPYFQQGRTVWAEYSGGGILKGHLIAIVDDTGALDMRYHHHNEQGELMTGICKSTPELLSNGKLRMHEQWEWTCKDRSRGHSIIEEI</sequence>
<comment type="caution">
    <text evidence="1">The sequence shown here is derived from an EMBL/GenBank/DDBJ whole genome shotgun (WGS) entry which is preliminary data.</text>
</comment>
<evidence type="ECO:0000313" key="1">
    <source>
        <dbReference type="EMBL" id="PWV94527.1"/>
    </source>
</evidence>
<dbReference type="InterPro" id="IPR058595">
    <property type="entry name" value="Avidin-like"/>
</dbReference>
<keyword evidence="2" id="KW-1185">Reference proteome</keyword>
<organism evidence="1 2">
    <name type="scientific">Paenibacillus cellulosilyticus</name>
    <dbReference type="NCBI Taxonomy" id="375489"/>
    <lineage>
        <taxon>Bacteria</taxon>
        <taxon>Bacillati</taxon>
        <taxon>Bacillota</taxon>
        <taxon>Bacilli</taxon>
        <taxon>Bacillales</taxon>
        <taxon>Paenibacillaceae</taxon>
        <taxon>Paenibacillus</taxon>
    </lineage>
</organism>
<proteinExistence type="predicted"/>
<dbReference type="AlphaFoldDB" id="A0A2V2YP90"/>
<protein>
    <recommendedName>
        <fullName evidence="3">N-acetylglutamate synthase</fullName>
    </recommendedName>
</protein>
<reference evidence="1 2" key="1">
    <citation type="submission" date="2018-05" db="EMBL/GenBank/DDBJ databases">
        <title>Genomic Encyclopedia of Type Strains, Phase III (KMG-III): the genomes of soil and plant-associated and newly described type strains.</title>
        <authorList>
            <person name="Whitman W."/>
        </authorList>
    </citation>
    <scope>NUCLEOTIDE SEQUENCE [LARGE SCALE GENOMIC DNA]</scope>
    <source>
        <strain evidence="1 2">CECT 5696</strain>
    </source>
</reference>
<dbReference type="OrthoDB" id="5684515at2"/>
<dbReference type="RefSeq" id="WP_110046748.1">
    <property type="nucleotide sequence ID" value="NZ_CP054612.1"/>
</dbReference>